<protein>
    <submittedName>
        <fullName evidence="1">Uncharacterized protein</fullName>
    </submittedName>
</protein>
<gene>
    <name evidence="1" type="ORF">SEMRO_1259_G256910.1</name>
</gene>
<evidence type="ECO:0000313" key="2">
    <source>
        <dbReference type="Proteomes" id="UP001153069"/>
    </source>
</evidence>
<sequence length="952" mass="107761">MGPSESTRKGSDGSKTGRTQSIVMAIIMIMCWRLFVATETLESFRYPVQMLDGFVSRSVATTTSYSAVLNSMMMSGATASRFRGDPVRTFNGRRRFDGGFTTSATSFFRTTLEKMDNGNSPASDLSTFLQSQPLYKKCHKWAVVTTIYKPSDAVKRVGNDLHDWCMVVVADTKTPQDYMEAAGWSSGVGATSTDMTRNVQFMSVSAQSELARMIPFVKQMPFQSFARKNIGYLYAIWMGATTIFDFDDDNLVKLDNGTATDAILSGTQLMKDFTNETKSLVMVRHVSIAMDFKDRAFNPFPMMGATMTDAWPRGLPLSLINSKSARGQRGPLMLKEVQQSNVAIIQSVCDNDPDVDAIFRLSRPLPFSFQSSKTDAMTVEVPSQLYSPYNAQATLHFPIAFWGLYLPMTVNGRVSDIWRSYIVQRLLRELDTQAHVLYSPPMVTQFRNAHDYVGDFAAEQHLYLRTEAFLEVLDNWKPSSQGDTDSLQARIEDLWIQLFEREFIELEDVHAVQAWLTALEQGGYVFPAVKDHSLVIDPSTGGVKDRQECARRKLANWEEPQPTFMNGSNFGSLTFEHGSNISVARLLTEYEVDNPFPHSIDLICRAGARHGPWELATMIESVQLYWPKCAGRVLVVLDIGDEEFAHENIPSWIDVMYSKFDYGMPGRLGNQLFNMYSDQQGRSEYVSIIDTDTILVTPVTPDIVFNMEKIDEAGNAPPYILTDTTYQKGFWSKGDFWMFKGDSNDWVFMVTLPQVYPRAMFPQYRAGVEAIHNNEFETTDLWQHFRTTMRGGWMAMSQFCLLGNWMVRHWTDAPFDLRNETDIPPMRYGCHMPYHRGLDFRPGGKGDPPSFQKTGRRHIFDGLCELFCHETPRKAGSPPPVGLEDGNLPKMRNCASLCPFAPPQPKDMYFKYELIVYGTPEQRLQVEANHFQPFKMALGSVFKSNGATTSTY</sequence>
<organism evidence="1 2">
    <name type="scientific">Seminavis robusta</name>
    <dbReference type="NCBI Taxonomy" id="568900"/>
    <lineage>
        <taxon>Eukaryota</taxon>
        <taxon>Sar</taxon>
        <taxon>Stramenopiles</taxon>
        <taxon>Ochrophyta</taxon>
        <taxon>Bacillariophyta</taxon>
        <taxon>Bacillariophyceae</taxon>
        <taxon>Bacillariophycidae</taxon>
        <taxon>Naviculales</taxon>
        <taxon>Naviculaceae</taxon>
        <taxon>Seminavis</taxon>
    </lineage>
</organism>
<proteinExistence type="predicted"/>
<dbReference type="PANTHER" id="PTHR31362">
    <property type="entry name" value="GLYCOSYLTRANSFERASE STELLO1-RELATED"/>
    <property type="match status" value="1"/>
</dbReference>
<dbReference type="PANTHER" id="PTHR31362:SF0">
    <property type="entry name" value="EXOSTOSIN DOMAIN-CONTAINING PROTEIN-RELATED"/>
    <property type="match status" value="1"/>
</dbReference>
<name>A0A9N8EKI0_9STRA</name>
<reference evidence="1" key="1">
    <citation type="submission" date="2020-06" db="EMBL/GenBank/DDBJ databases">
        <authorList>
            <consortium name="Plant Systems Biology data submission"/>
        </authorList>
    </citation>
    <scope>NUCLEOTIDE SEQUENCE</scope>
    <source>
        <strain evidence="1">D6</strain>
    </source>
</reference>
<dbReference type="EMBL" id="CAICTM010001257">
    <property type="protein sequence ID" value="CAB9522015.1"/>
    <property type="molecule type" value="Genomic_DNA"/>
</dbReference>
<dbReference type="OrthoDB" id="47617at2759"/>
<dbReference type="InterPro" id="IPR005049">
    <property type="entry name" value="STL-like"/>
</dbReference>
<keyword evidence="2" id="KW-1185">Reference proteome</keyword>
<accession>A0A9N8EKI0</accession>
<dbReference type="Proteomes" id="UP001153069">
    <property type="component" value="Unassembled WGS sequence"/>
</dbReference>
<dbReference type="Pfam" id="PF03385">
    <property type="entry name" value="STELLO"/>
    <property type="match status" value="1"/>
</dbReference>
<comment type="caution">
    <text evidence="1">The sequence shown here is derived from an EMBL/GenBank/DDBJ whole genome shotgun (WGS) entry which is preliminary data.</text>
</comment>
<dbReference type="AlphaFoldDB" id="A0A9N8EKI0"/>
<evidence type="ECO:0000313" key="1">
    <source>
        <dbReference type="EMBL" id="CAB9522015.1"/>
    </source>
</evidence>